<comment type="function">
    <text evidence="2 13">Catalyzes the insertion of molybdate into adenylated molybdopterin with the concomitant release of AMP.</text>
</comment>
<dbReference type="AlphaFoldDB" id="A0A090AFU0"/>
<dbReference type="Gene3D" id="3.40.980.10">
    <property type="entry name" value="MoaB/Mog-like domain"/>
    <property type="match status" value="1"/>
</dbReference>
<evidence type="ECO:0000256" key="6">
    <source>
        <dbReference type="ARBA" id="ARBA00021108"/>
    </source>
</evidence>
<evidence type="ECO:0000256" key="7">
    <source>
        <dbReference type="ARBA" id="ARBA00022505"/>
    </source>
</evidence>
<dbReference type="SUPFAM" id="SSF53218">
    <property type="entry name" value="Molybdenum cofactor biosynthesis proteins"/>
    <property type="match status" value="1"/>
</dbReference>
<dbReference type="PROSITE" id="PS01079">
    <property type="entry name" value="MOCF_BIOSYNTHESIS_2"/>
    <property type="match status" value="1"/>
</dbReference>
<dbReference type="Gene3D" id="2.170.190.11">
    <property type="entry name" value="Molybdopterin biosynthesis moea protein, domain 3"/>
    <property type="match status" value="1"/>
</dbReference>
<evidence type="ECO:0000256" key="2">
    <source>
        <dbReference type="ARBA" id="ARBA00002901"/>
    </source>
</evidence>
<dbReference type="InterPro" id="IPR008284">
    <property type="entry name" value="MoCF_biosynth_CS"/>
</dbReference>
<evidence type="ECO:0000256" key="1">
    <source>
        <dbReference type="ARBA" id="ARBA00001946"/>
    </source>
</evidence>
<keyword evidence="16" id="KW-1185">Reference proteome</keyword>
<dbReference type="InterPro" id="IPR001453">
    <property type="entry name" value="MoaB/Mog_dom"/>
</dbReference>
<dbReference type="GO" id="GO:0061599">
    <property type="term" value="F:molybdopterin molybdotransferase activity"/>
    <property type="evidence" value="ECO:0007669"/>
    <property type="project" value="UniProtKB-UniRule"/>
</dbReference>
<dbReference type="Proteomes" id="UP000031623">
    <property type="component" value="Chromosome"/>
</dbReference>
<evidence type="ECO:0000313" key="15">
    <source>
        <dbReference type="EMBL" id="BAP57018.1"/>
    </source>
</evidence>
<dbReference type="Pfam" id="PF03453">
    <property type="entry name" value="MoeA_N"/>
    <property type="match status" value="1"/>
</dbReference>
<evidence type="ECO:0000259" key="14">
    <source>
        <dbReference type="SMART" id="SM00852"/>
    </source>
</evidence>
<protein>
    <recommendedName>
        <fullName evidence="6 13">Molybdopterin molybdenumtransferase</fullName>
        <ecNumber evidence="5 13">2.10.1.1</ecNumber>
    </recommendedName>
</protein>
<dbReference type="OrthoDB" id="9804758at2"/>
<dbReference type="InterPro" id="IPR005110">
    <property type="entry name" value="MoeA_linker/N"/>
</dbReference>
<evidence type="ECO:0000256" key="12">
    <source>
        <dbReference type="ARBA" id="ARBA00047317"/>
    </source>
</evidence>
<gene>
    <name evidence="15" type="ORF">THII_2721</name>
</gene>
<dbReference type="Pfam" id="PF00994">
    <property type="entry name" value="MoCF_biosynth"/>
    <property type="match status" value="1"/>
</dbReference>
<dbReference type="InterPro" id="IPR036688">
    <property type="entry name" value="MoeA_C_domain_IV_sf"/>
</dbReference>
<evidence type="ECO:0000256" key="11">
    <source>
        <dbReference type="ARBA" id="ARBA00023150"/>
    </source>
</evidence>
<dbReference type="HOGENOM" id="CLU_010186_7_0_6"/>
<evidence type="ECO:0000256" key="5">
    <source>
        <dbReference type="ARBA" id="ARBA00013269"/>
    </source>
</evidence>
<keyword evidence="8 13" id="KW-0808">Transferase</keyword>
<evidence type="ECO:0000256" key="9">
    <source>
        <dbReference type="ARBA" id="ARBA00022723"/>
    </source>
</evidence>
<evidence type="ECO:0000256" key="13">
    <source>
        <dbReference type="RuleBase" id="RU365090"/>
    </source>
</evidence>
<evidence type="ECO:0000256" key="3">
    <source>
        <dbReference type="ARBA" id="ARBA00005046"/>
    </source>
</evidence>
<dbReference type="CDD" id="cd00887">
    <property type="entry name" value="MoeA"/>
    <property type="match status" value="1"/>
</dbReference>
<dbReference type="PANTHER" id="PTHR10192:SF5">
    <property type="entry name" value="GEPHYRIN"/>
    <property type="match status" value="1"/>
</dbReference>
<dbReference type="SUPFAM" id="SSF63867">
    <property type="entry name" value="MoeA C-terminal domain-like"/>
    <property type="match status" value="1"/>
</dbReference>
<dbReference type="EC" id="2.10.1.1" evidence="5 13"/>
<dbReference type="UniPathway" id="UPA00344"/>
<dbReference type="PANTHER" id="PTHR10192">
    <property type="entry name" value="MOLYBDOPTERIN BIOSYNTHESIS PROTEIN"/>
    <property type="match status" value="1"/>
</dbReference>
<keyword evidence="9 13" id="KW-0479">Metal-binding</keyword>
<keyword evidence="11 13" id="KW-0501">Molybdenum cofactor biosynthesis</keyword>
<dbReference type="InterPro" id="IPR038987">
    <property type="entry name" value="MoeA-like"/>
</dbReference>
<dbReference type="GO" id="GO:0006777">
    <property type="term" value="P:Mo-molybdopterin cofactor biosynthetic process"/>
    <property type="evidence" value="ECO:0007669"/>
    <property type="project" value="UniProtKB-UniRule"/>
</dbReference>
<evidence type="ECO:0000256" key="4">
    <source>
        <dbReference type="ARBA" id="ARBA00010763"/>
    </source>
</evidence>
<dbReference type="GO" id="GO:0005829">
    <property type="term" value="C:cytosol"/>
    <property type="evidence" value="ECO:0007669"/>
    <property type="project" value="TreeGrafter"/>
</dbReference>
<dbReference type="InterPro" id="IPR005111">
    <property type="entry name" value="MoeA_C_domain_IV"/>
</dbReference>
<dbReference type="Pfam" id="PF03454">
    <property type="entry name" value="MoeA_C"/>
    <property type="match status" value="1"/>
</dbReference>
<dbReference type="Gene3D" id="3.90.105.10">
    <property type="entry name" value="Molybdopterin biosynthesis moea protein, domain 2"/>
    <property type="match status" value="1"/>
</dbReference>
<dbReference type="FunFam" id="3.40.980.10:FF:000004">
    <property type="entry name" value="Molybdopterin molybdenumtransferase"/>
    <property type="match status" value="1"/>
</dbReference>
<dbReference type="KEGG" id="tig:THII_2721"/>
<evidence type="ECO:0000256" key="8">
    <source>
        <dbReference type="ARBA" id="ARBA00022679"/>
    </source>
</evidence>
<dbReference type="STRING" id="40754.THII_2721"/>
<keyword evidence="7 13" id="KW-0500">Molybdenum</keyword>
<proteinExistence type="inferred from homology"/>
<accession>A0A090AFU0</accession>
<dbReference type="Gene3D" id="2.40.340.10">
    <property type="entry name" value="MoeA, C-terminal, domain IV"/>
    <property type="match status" value="1"/>
</dbReference>
<comment type="similarity">
    <text evidence="4 13">Belongs to the MoeA family.</text>
</comment>
<evidence type="ECO:0000313" key="16">
    <source>
        <dbReference type="Proteomes" id="UP000031623"/>
    </source>
</evidence>
<dbReference type="InterPro" id="IPR036135">
    <property type="entry name" value="MoeA_linker/N_sf"/>
</dbReference>
<keyword evidence="10 13" id="KW-0460">Magnesium</keyword>
<evidence type="ECO:0000256" key="10">
    <source>
        <dbReference type="ARBA" id="ARBA00022842"/>
    </source>
</evidence>
<organism evidence="15 16">
    <name type="scientific">Thioploca ingrica</name>
    <dbReference type="NCBI Taxonomy" id="40754"/>
    <lineage>
        <taxon>Bacteria</taxon>
        <taxon>Pseudomonadati</taxon>
        <taxon>Pseudomonadota</taxon>
        <taxon>Gammaproteobacteria</taxon>
        <taxon>Thiotrichales</taxon>
        <taxon>Thiotrichaceae</taxon>
        <taxon>Thioploca</taxon>
    </lineage>
</organism>
<dbReference type="NCBIfam" id="TIGR00177">
    <property type="entry name" value="molyb_syn"/>
    <property type="match status" value="1"/>
</dbReference>
<reference evidence="15" key="1">
    <citation type="journal article" date="2014" name="ISME J.">
        <title>Ecophysiology of Thioploca ingrica as revealed by the complete genome sequence supplemented with proteomic evidence.</title>
        <authorList>
            <person name="Kojima H."/>
            <person name="Ogura Y."/>
            <person name="Yamamoto N."/>
            <person name="Togashi T."/>
            <person name="Mori H."/>
            <person name="Watanabe T."/>
            <person name="Nemoto F."/>
            <person name="Kurokawa K."/>
            <person name="Hayashi T."/>
            <person name="Fukui M."/>
        </authorList>
    </citation>
    <scope>NUCLEOTIDE SEQUENCE [LARGE SCALE GENOMIC DNA]</scope>
</reference>
<feature type="domain" description="MoaB/Mog" evidence="14">
    <location>
        <begin position="189"/>
        <end position="326"/>
    </location>
</feature>
<dbReference type="FunFam" id="2.40.340.10:FF:000003">
    <property type="entry name" value="Molybdopterin molybdenumtransferase"/>
    <property type="match status" value="1"/>
</dbReference>
<comment type="catalytic activity">
    <reaction evidence="12">
        <text>adenylyl-molybdopterin + molybdate = Mo-molybdopterin + AMP + H(+)</text>
        <dbReference type="Rhea" id="RHEA:35047"/>
        <dbReference type="ChEBI" id="CHEBI:15378"/>
        <dbReference type="ChEBI" id="CHEBI:36264"/>
        <dbReference type="ChEBI" id="CHEBI:62727"/>
        <dbReference type="ChEBI" id="CHEBI:71302"/>
        <dbReference type="ChEBI" id="CHEBI:456215"/>
        <dbReference type="EC" id="2.10.1.1"/>
    </reaction>
</comment>
<dbReference type="SUPFAM" id="SSF63882">
    <property type="entry name" value="MoeA N-terminal region -like"/>
    <property type="match status" value="1"/>
</dbReference>
<dbReference type="EMBL" id="AP014633">
    <property type="protein sequence ID" value="BAP57018.1"/>
    <property type="molecule type" value="Genomic_DNA"/>
</dbReference>
<dbReference type="InterPro" id="IPR036425">
    <property type="entry name" value="MoaB/Mog-like_dom_sf"/>
</dbReference>
<sequence>MKTPTCDDYDSNLLTVEAALQRIDRDLQPIIGEEQIAIRSALNRILAEDILSPVNVPPHNKSAMDGYAVLGTDLPTEGKVQLTIVGTSWAGKPYPDTITTGQCARILTGAVMPTGTDTVIMQEYVEKQGDVITFSPGHRVGQHVCMTGEDLSVGQPVLTSGKKLLPADIGLLASLGIPEIKVKRRLRVAFFSTGDELCSLGEILQWGQIYDSNRYILYGMLTRLGVEMMDMGVVRDNPSAVETALLSAALNSDAIITSGGVSVGDADYVTETLRRLGEINFWKIAMKPGKPLIFGKIKTATFFGLPGNPVSAMVTFYQFVQPALQRMMGQPQTTPLRIKVPCVAPLKKRPGRIEFQRGILEPNEHGHLVVRSTGNQGSALLSSMSQANCFIILPIDCGEVAAGTEVLVEPFAGLI</sequence>
<comment type="pathway">
    <text evidence="3 13">Cofactor biosynthesis; molybdopterin biosynthesis.</text>
</comment>
<dbReference type="SMART" id="SM00852">
    <property type="entry name" value="MoCF_biosynth"/>
    <property type="match status" value="1"/>
</dbReference>
<dbReference type="NCBIfam" id="NF045515">
    <property type="entry name" value="Glp_gephyrin"/>
    <property type="match status" value="1"/>
</dbReference>
<comment type="cofactor">
    <cofactor evidence="1 13">
        <name>Mg(2+)</name>
        <dbReference type="ChEBI" id="CHEBI:18420"/>
    </cofactor>
</comment>
<name>A0A090AFU0_9GAMM</name>
<dbReference type="GO" id="GO:0046872">
    <property type="term" value="F:metal ion binding"/>
    <property type="evidence" value="ECO:0007669"/>
    <property type="project" value="UniProtKB-UniRule"/>
</dbReference>